<evidence type="ECO:0000256" key="7">
    <source>
        <dbReference type="SAM" id="SignalP"/>
    </source>
</evidence>
<keyword evidence="3 6" id="KW-0378">Hydrolase</keyword>
<feature type="chain" id="PRO_5045868671" description="Peptidase S1 domain-containing protein" evidence="7">
    <location>
        <begin position="20"/>
        <end position="298"/>
    </location>
</feature>
<dbReference type="CDD" id="cd00190">
    <property type="entry name" value="Tryp_SPc"/>
    <property type="match status" value="1"/>
</dbReference>
<evidence type="ECO:0000256" key="5">
    <source>
        <dbReference type="ARBA" id="ARBA00023157"/>
    </source>
</evidence>
<evidence type="ECO:0000256" key="2">
    <source>
        <dbReference type="ARBA" id="ARBA00022670"/>
    </source>
</evidence>
<evidence type="ECO:0000313" key="10">
    <source>
        <dbReference type="Proteomes" id="UP001159363"/>
    </source>
</evidence>
<evidence type="ECO:0000259" key="8">
    <source>
        <dbReference type="PROSITE" id="PS50240"/>
    </source>
</evidence>
<dbReference type="EMBL" id="JARBHB010000003">
    <property type="protein sequence ID" value="KAJ8889100.1"/>
    <property type="molecule type" value="Genomic_DNA"/>
</dbReference>
<keyword evidence="5" id="KW-1015">Disulfide bond</keyword>
<dbReference type="InterPro" id="IPR001254">
    <property type="entry name" value="Trypsin_dom"/>
</dbReference>
<gene>
    <name evidence="9" type="ORF">PR048_008594</name>
</gene>
<evidence type="ECO:0000313" key="9">
    <source>
        <dbReference type="EMBL" id="KAJ8889100.1"/>
    </source>
</evidence>
<evidence type="ECO:0000256" key="1">
    <source>
        <dbReference type="ARBA" id="ARBA00007664"/>
    </source>
</evidence>
<dbReference type="InterPro" id="IPR033116">
    <property type="entry name" value="TRYPSIN_SER"/>
</dbReference>
<dbReference type="InterPro" id="IPR018114">
    <property type="entry name" value="TRYPSIN_HIS"/>
</dbReference>
<dbReference type="PANTHER" id="PTHR24276:SF91">
    <property type="entry name" value="AT26814P-RELATED"/>
    <property type="match status" value="1"/>
</dbReference>
<dbReference type="PANTHER" id="PTHR24276">
    <property type="entry name" value="POLYSERASE-RELATED"/>
    <property type="match status" value="1"/>
</dbReference>
<dbReference type="InterPro" id="IPR043504">
    <property type="entry name" value="Peptidase_S1_PA_chymotrypsin"/>
</dbReference>
<keyword evidence="4 6" id="KW-0720">Serine protease</keyword>
<feature type="signal peptide" evidence="7">
    <location>
        <begin position="1"/>
        <end position="19"/>
    </location>
</feature>
<comment type="similarity">
    <text evidence="1">Belongs to the peptidase S1 family.</text>
</comment>
<dbReference type="InterPro" id="IPR001314">
    <property type="entry name" value="Peptidase_S1A"/>
</dbReference>
<dbReference type="Proteomes" id="UP001159363">
    <property type="component" value="Chromosome 3"/>
</dbReference>
<evidence type="ECO:0000256" key="3">
    <source>
        <dbReference type="ARBA" id="ARBA00022801"/>
    </source>
</evidence>
<dbReference type="Pfam" id="PF00089">
    <property type="entry name" value="Trypsin"/>
    <property type="match status" value="1"/>
</dbReference>
<keyword evidence="7" id="KW-0732">Signal</keyword>
<sequence>MRLPVALLTFAVLASELRAEPDDIDTSQLKPVGYYGKTKDDIDVAQLKPRNYYAKTLPDAPKMPTKKIVNEIAARRGQFPHQAALVLDEGGFCGGSLIKPQWILTAGHCTHTIRSFKVHLGAANLKASEYGRVSMMTYHKVEHSGFNINTLHNDVALLRLPSPVANSQFIRAIPLASNYNSYENYHAQVSGFGKTSDYSSSVSNTLNYADLSVVNNNECLRYYSVSLILDSTLCCATVSGGSTCNGDSGGPLIVNEGGYPVQIGVVSFVSSKGCASGYPAGYARVSSFYPWIMANARG</sequence>
<proteinExistence type="inferred from homology"/>
<feature type="domain" description="Peptidase S1" evidence="8">
    <location>
        <begin position="68"/>
        <end position="297"/>
    </location>
</feature>
<reference evidence="9 10" key="1">
    <citation type="submission" date="2023-02" db="EMBL/GenBank/DDBJ databases">
        <title>LHISI_Scaffold_Assembly.</title>
        <authorList>
            <person name="Stuart O.P."/>
            <person name="Cleave R."/>
            <person name="Magrath M.J.L."/>
            <person name="Mikheyev A.S."/>
        </authorList>
    </citation>
    <scope>NUCLEOTIDE SEQUENCE [LARGE SCALE GENOMIC DNA]</scope>
    <source>
        <strain evidence="9">Daus_M_001</strain>
        <tissue evidence="9">Leg muscle</tissue>
    </source>
</reference>
<keyword evidence="10" id="KW-1185">Reference proteome</keyword>
<organism evidence="9 10">
    <name type="scientific">Dryococelus australis</name>
    <dbReference type="NCBI Taxonomy" id="614101"/>
    <lineage>
        <taxon>Eukaryota</taxon>
        <taxon>Metazoa</taxon>
        <taxon>Ecdysozoa</taxon>
        <taxon>Arthropoda</taxon>
        <taxon>Hexapoda</taxon>
        <taxon>Insecta</taxon>
        <taxon>Pterygota</taxon>
        <taxon>Neoptera</taxon>
        <taxon>Polyneoptera</taxon>
        <taxon>Phasmatodea</taxon>
        <taxon>Verophasmatodea</taxon>
        <taxon>Anareolatae</taxon>
        <taxon>Phasmatidae</taxon>
        <taxon>Eurycanthinae</taxon>
        <taxon>Dryococelus</taxon>
    </lineage>
</organism>
<accession>A0ABQ9HXM2</accession>
<dbReference type="PROSITE" id="PS00134">
    <property type="entry name" value="TRYPSIN_HIS"/>
    <property type="match status" value="1"/>
</dbReference>
<evidence type="ECO:0000256" key="4">
    <source>
        <dbReference type="ARBA" id="ARBA00022825"/>
    </source>
</evidence>
<dbReference type="InterPro" id="IPR009003">
    <property type="entry name" value="Peptidase_S1_PA"/>
</dbReference>
<protein>
    <recommendedName>
        <fullName evidence="8">Peptidase S1 domain-containing protein</fullName>
    </recommendedName>
</protein>
<dbReference type="SMART" id="SM00020">
    <property type="entry name" value="Tryp_SPc"/>
    <property type="match status" value="1"/>
</dbReference>
<dbReference type="PROSITE" id="PS50240">
    <property type="entry name" value="TRYPSIN_DOM"/>
    <property type="match status" value="1"/>
</dbReference>
<name>A0ABQ9HXM2_9NEOP</name>
<comment type="caution">
    <text evidence="9">The sequence shown here is derived from an EMBL/GenBank/DDBJ whole genome shotgun (WGS) entry which is preliminary data.</text>
</comment>
<dbReference type="InterPro" id="IPR050430">
    <property type="entry name" value="Peptidase_S1"/>
</dbReference>
<keyword evidence="2 6" id="KW-0645">Protease</keyword>
<evidence type="ECO:0000256" key="6">
    <source>
        <dbReference type="RuleBase" id="RU363034"/>
    </source>
</evidence>
<dbReference type="Gene3D" id="2.40.10.10">
    <property type="entry name" value="Trypsin-like serine proteases"/>
    <property type="match status" value="2"/>
</dbReference>
<dbReference type="SUPFAM" id="SSF50494">
    <property type="entry name" value="Trypsin-like serine proteases"/>
    <property type="match status" value="1"/>
</dbReference>
<dbReference type="PROSITE" id="PS00135">
    <property type="entry name" value="TRYPSIN_SER"/>
    <property type="match status" value="1"/>
</dbReference>
<dbReference type="PRINTS" id="PR00722">
    <property type="entry name" value="CHYMOTRYPSIN"/>
</dbReference>